<name>A0ABW1EL15_9BACT</name>
<comment type="caution">
    <text evidence="3">The sequence shown here is derived from an EMBL/GenBank/DDBJ whole genome shotgun (WGS) entry which is preliminary data.</text>
</comment>
<feature type="transmembrane region" description="Helical" evidence="1">
    <location>
        <begin position="9"/>
        <end position="33"/>
    </location>
</feature>
<organism evidence="3 4">
    <name type="scientific">Acidicapsa dinghuensis</name>
    <dbReference type="NCBI Taxonomy" id="2218256"/>
    <lineage>
        <taxon>Bacteria</taxon>
        <taxon>Pseudomonadati</taxon>
        <taxon>Acidobacteriota</taxon>
        <taxon>Terriglobia</taxon>
        <taxon>Terriglobales</taxon>
        <taxon>Acidobacteriaceae</taxon>
        <taxon>Acidicapsa</taxon>
    </lineage>
</organism>
<keyword evidence="1" id="KW-0812">Transmembrane</keyword>
<sequence length="200" mass="20874">MALPGQGPVAILVAISFAAGLNVYATVATLGLLGHTHWLELPPSLSLLTNWWMIGASSVLFGVEFFADKVPAFDLVWNALHTFIRVPVAALLAYQASSGLSPLEQAAAAAIGGTIAFAAHGGKTAARAAVTPSPEPFSNAALSTAEDVCAVGLTWLATVHPYLAGGIALALVVGVVLMMRFVWKALRRLFRGAERVVEQT</sequence>
<dbReference type="Proteomes" id="UP001596091">
    <property type="component" value="Unassembled WGS sequence"/>
</dbReference>
<feature type="transmembrane region" description="Helical" evidence="1">
    <location>
        <begin position="45"/>
        <end position="63"/>
    </location>
</feature>
<evidence type="ECO:0000313" key="4">
    <source>
        <dbReference type="Proteomes" id="UP001596091"/>
    </source>
</evidence>
<feature type="domain" description="DUF4126" evidence="2">
    <location>
        <begin position="10"/>
        <end position="180"/>
    </location>
</feature>
<feature type="transmembrane region" description="Helical" evidence="1">
    <location>
        <begin position="162"/>
        <end position="183"/>
    </location>
</feature>
<dbReference type="RefSeq" id="WP_263332180.1">
    <property type="nucleotide sequence ID" value="NZ_JAGSYH010000001.1"/>
</dbReference>
<gene>
    <name evidence="3" type="ORF">ACFPT7_21945</name>
</gene>
<reference evidence="4" key="1">
    <citation type="journal article" date="2019" name="Int. J. Syst. Evol. Microbiol.">
        <title>The Global Catalogue of Microorganisms (GCM) 10K type strain sequencing project: providing services to taxonomists for standard genome sequencing and annotation.</title>
        <authorList>
            <consortium name="The Broad Institute Genomics Platform"/>
            <consortium name="The Broad Institute Genome Sequencing Center for Infectious Disease"/>
            <person name="Wu L."/>
            <person name="Ma J."/>
        </authorList>
    </citation>
    <scope>NUCLEOTIDE SEQUENCE [LARGE SCALE GENOMIC DNA]</scope>
    <source>
        <strain evidence="4">JCM 4087</strain>
    </source>
</reference>
<keyword evidence="1" id="KW-1133">Transmembrane helix</keyword>
<accession>A0ABW1EL15</accession>
<evidence type="ECO:0000256" key="1">
    <source>
        <dbReference type="SAM" id="Phobius"/>
    </source>
</evidence>
<proteinExistence type="predicted"/>
<keyword evidence="1" id="KW-0472">Membrane</keyword>
<dbReference type="Pfam" id="PF13548">
    <property type="entry name" value="DUF4126"/>
    <property type="match status" value="1"/>
</dbReference>
<evidence type="ECO:0000259" key="2">
    <source>
        <dbReference type="Pfam" id="PF13548"/>
    </source>
</evidence>
<keyword evidence="4" id="KW-1185">Reference proteome</keyword>
<dbReference type="InterPro" id="IPR025196">
    <property type="entry name" value="DUF4126"/>
</dbReference>
<dbReference type="EMBL" id="JBHSPH010000010">
    <property type="protein sequence ID" value="MFC5864986.1"/>
    <property type="molecule type" value="Genomic_DNA"/>
</dbReference>
<protein>
    <submittedName>
        <fullName evidence="3">DUF4126 domain-containing protein</fullName>
    </submittedName>
</protein>
<evidence type="ECO:0000313" key="3">
    <source>
        <dbReference type="EMBL" id="MFC5864986.1"/>
    </source>
</evidence>